<keyword evidence="2" id="KW-1185">Reference proteome</keyword>
<dbReference type="RefSeq" id="WP_057746481.1">
    <property type="nucleotide sequence ID" value="NZ_CBDALH010000012.1"/>
</dbReference>
<dbReference type="InterPro" id="IPR008767">
    <property type="entry name" value="Phage_SPP1_head-tail_adaptor"/>
</dbReference>
<dbReference type="PATRIC" id="fig|1629.5.peg.1208"/>
<sequence length="120" mass="13878">MKINPYQFTERISFGYLDQGDEDENGQATNEFKPDFKVWFGYRQQTLNQQYTLEGLNVRHTKLIAIRHNSKVVEGMYGQIKENLFQVLKISSDERNGNGLNTYDILTLQDVAKRGAKIGE</sequence>
<accession>A0A0R2GZP1</accession>
<name>A0A0R2GZP1_WEIVI</name>
<protein>
    <recommendedName>
        <fullName evidence="3">Phage head closure protein</fullName>
    </recommendedName>
</protein>
<dbReference type="NCBIfam" id="TIGR01563">
    <property type="entry name" value="gp16_SPP1"/>
    <property type="match status" value="1"/>
</dbReference>
<gene>
    <name evidence="1" type="ORF">IV50_GL001194</name>
</gene>
<evidence type="ECO:0000313" key="1">
    <source>
        <dbReference type="EMBL" id="KRN46211.1"/>
    </source>
</evidence>
<comment type="caution">
    <text evidence="1">The sequence shown here is derived from an EMBL/GenBank/DDBJ whole genome shotgun (WGS) entry which is preliminary data.</text>
</comment>
<dbReference type="Pfam" id="PF05521">
    <property type="entry name" value="Phage_HCP"/>
    <property type="match status" value="1"/>
</dbReference>
<dbReference type="EMBL" id="JQBM01000003">
    <property type="protein sequence ID" value="KRN46211.1"/>
    <property type="molecule type" value="Genomic_DNA"/>
</dbReference>
<dbReference type="Proteomes" id="UP000051992">
    <property type="component" value="Unassembled WGS sequence"/>
</dbReference>
<dbReference type="Gene3D" id="2.40.10.270">
    <property type="entry name" value="Bacteriophage SPP1 head-tail adaptor protein"/>
    <property type="match status" value="1"/>
</dbReference>
<dbReference type="OrthoDB" id="2146163at2"/>
<reference evidence="1 2" key="1">
    <citation type="journal article" date="2015" name="Genome Announc.">
        <title>Expanding the biotechnology potential of lactobacilli through comparative genomics of 213 strains and associated genera.</title>
        <authorList>
            <person name="Sun Z."/>
            <person name="Harris H.M."/>
            <person name="McCann A."/>
            <person name="Guo C."/>
            <person name="Argimon S."/>
            <person name="Zhang W."/>
            <person name="Yang X."/>
            <person name="Jeffery I.B."/>
            <person name="Cooney J.C."/>
            <person name="Kagawa T.F."/>
            <person name="Liu W."/>
            <person name="Song Y."/>
            <person name="Salvetti E."/>
            <person name="Wrobel A."/>
            <person name="Rasinkangas P."/>
            <person name="Parkhill J."/>
            <person name="Rea M.C."/>
            <person name="O'Sullivan O."/>
            <person name="Ritari J."/>
            <person name="Douillard F.P."/>
            <person name="Paul Ross R."/>
            <person name="Yang R."/>
            <person name="Briner A.E."/>
            <person name="Felis G.E."/>
            <person name="de Vos W.M."/>
            <person name="Barrangou R."/>
            <person name="Klaenhammer T.R."/>
            <person name="Caufield P.W."/>
            <person name="Cui Y."/>
            <person name="Zhang H."/>
            <person name="O'Toole P.W."/>
        </authorList>
    </citation>
    <scope>NUCLEOTIDE SEQUENCE [LARGE SCALE GENOMIC DNA]</scope>
    <source>
        <strain evidence="1 2">DSM 20410</strain>
    </source>
</reference>
<proteinExistence type="predicted"/>
<dbReference type="AlphaFoldDB" id="A0A0R2GZP1"/>
<dbReference type="InterPro" id="IPR038666">
    <property type="entry name" value="SSP1_head-tail_sf"/>
</dbReference>
<organism evidence="1 2">
    <name type="scientific">Weissella viridescens</name>
    <name type="common">Lactobacillus viridescens</name>
    <dbReference type="NCBI Taxonomy" id="1629"/>
    <lineage>
        <taxon>Bacteria</taxon>
        <taxon>Bacillati</taxon>
        <taxon>Bacillota</taxon>
        <taxon>Bacilli</taxon>
        <taxon>Lactobacillales</taxon>
        <taxon>Lactobacillaceae</taxon>
        <taxon>Weissella</taxon>
    </lineage>
</organism>
<evidence type="ECO:0000313" key="2">
    <source>
        <dbReference type="Proteomes" id="UP000051992"/>
    </source>
</evidence>
<evidence type="ECO:0008006" key="3">
    <source>
        <dbReference type="Google" id="ProtNLM"/>
    </source>
</evidence>